<accession>A0AAE1IHJ8</accession>
<dbReference type="Proteomes" id="UP001273209">
    <property type="component" value="Unassembled WGS sequence"/>
</dbReference>
<protein>
    <submittedName>
        <fullName evidence="1">Uncharacterized protein</fullName>
    </submittedName>
</protein>
<evidence type="ECO:0000313" key="2">
    <source>
        <dbReference type="Proteomes" id="UP001273209"/>
    </source>
</evidence>
<proteinExistence type="predicted"/>
<dbReference type="RefSeq" id="XP_062757825.1">
    <property type="nucleotide sequence ID" value="XM_062897579.1"/>
</dbReference>
<evidence type="ECO:0000313" key="1">
    <source>
        <dbReference type="EMBL" id="KAK4078285.1"/>
    </source>
</evidence>
<reference evidence="1" key="1">
    <citation type="submission" date="2023-11" db="EMBL/GenBank/DDBJ databases">
        <title>The genome sequences of three competitors of mushroom-forming fungi.</title>
        <authorList>
            <person name="Beijen E."/>
            <person name="Ohm R.A."/>
        </authorList>
    </citation>
    <scope>NUCLEOTIDE SEQUENCE</scope>
    <source>
        <strain evidence="1">CBS 100526</strain>
    </source>
</reference>
<dbReference type="AlphaFoldDB" id="A0AAE1IHJ8"/>
<keyword evidence="2" id="KW-1185">Reference proteome</keyword>
<comment type="caution">
    <text evidence="1">The sequence shown here is derived from an EMBL/GenBank/DDBJ whole genome shotgun (WGS) entry which is preliminary data.</text>
</comment>
<dbReference type="EMBL" id="JAWRVG010000009">
    <property type="protein sequence ID" value="KAK4078285.1"/>
    <property type="molecule type" value="Genomic_DNA"/>
</dbReference>
<gene>
    <name evidence="1" type="ORF">Triagg1_3301</name>
</gene>
<dbReference type="GeneID" id="87917484"/>
<sequence length="359" mass="39899">MSSDPFAYLWECPGSVDGSGISSTDHTYEIITAPSTTASDDTEGVPTPSTSTRTLAWLDDDSHAANTNQLAGIQSPAGTLLPPEPAVLLAEICKAAEDVAQLVGRFGPKMAGTLAKPRIMAALFQDHNQLRLPSLRYADCFTCRRTEPYAKPGRPRASGEEPLLWWLWDALLMLLDRSGTSTDFTFKFTPARNTDMALPYEISIKLKDLCNIEMTAKYGGSFNERRIFDADIAIFRPHQPVGFDETPPAVLAVDETPYTGDGNYGDALDYLMPRTSIWRSAMEITSEKQVELVTALAGTCKAEDDWWRIVVTEYQDSQCKNLLRRLPPRARKFIEEDRLVGKESGCFSKMWNRPEGPKS</sequence>
<organism evidence="1 2">
    <name type="scientific">Trichoderma aggressivum f. europaeum</name>
    <dbReference type="NCBI Taxonomy" id="173218"/>
    <lineage>
        <taxon>Eukaryota</taxon>
        <taxon>Fungi</taxon>
        <taxon>Dikarya</taxon>
        <taxon>Ascomycota</taxon>
        <taxon>Pezizomycotina</taxon>
        <taxon>Sordariomycetes</taxon>
        <taxon>Hypocreomycetidae</taxon>
        <taxon>Hypocreales</taxon>
        <taxon>Hypocreaceae</taxon>
        <taxon>Trichoderma</taxon>
    </lineage>
</organism>
<name>A0AAE1IHJ8_9HYPO</name>